<dbReference type="EMBL" id="BNCQ01000007">
    <property type="protein sequence ID" value="GIL99857.1"/>
    <property type="molecule type" value="Genomic_DNA"/>
</dbReference>
<evidence type="ECO:0000313" key="2">
    <source>
        <dbReference type="EMBL" id="GIL99857.1"/>
    </source>
</evidence>
<dbReference type="Proteomes" id="UP000722791">
    <property type="component" value="Unassembled WGS sequence"/>
</dbReference>
<organism evidence="2 3">
    <name type="scientific">Volvox reticuliferus</name>
    <dbReference type="NCBI Taxonomy" id="1737510"/>
    <lineage>
        <taxon>Eukaryota</taxon>
        <taxon>Viridiplantae</taxon>
        <taxon>Chlorophyta</taxon>
        <taxon>core chlorophytes</taxon>
        <taxon>Chlorophyceae</taxon>
        <taxon>CS clade</taxon>
        <taxon>Chlamydomonadales</taxon>
        <taxon>Volvocaceae</taxon>
        <taxon>Volvox</taxon>
    </lineage>
</organism>
<evidence type="ECO:0000256" key="1">
    <source>
        <dbReference type="SAM" id="Phobius"/>
    </source>
</evidence>
<keyword evidence="1" id="KW-0472">Membrane</keyword>
<accession>A0A8J4G540</accession>
<comment type="caution">
    <text evidence="2">The sequence shown here is derived from an EMBL/GenBank/DDBJ whole genome shotgun (WGS) entry which is preliminary data.</text>
</comment>
<keyword evidence="1" id="KW-1133">Transmembrane helix</keyword>
<feature type="transmembrane region" description="Helical" evidence="1">
    <location>
        <begin position="6"/>
        <end position="26"/>
    </location>
</feature>
<dbReference type="AlphaFoldDB" id="A0A8J4G540"/>
<protein>
    <submittedName>
        <fullName evidence="2">Uncharacterized protein</fullName>
    </submittedName>
</protein>
<proteinExistence type="predicted"/>
<sequence length="102" mass="10743">MVVVVVVMLLMVVAVVVMLLMVVAVVRTEGGIVSAEFSTQADRSGNARCQGRMTCAGDGGAEIKRRGGALFRRAVKVAATGRGGRRVSCVRNDYDEVFAPVA</sequence>
<evidence type="ECO:0000313" key="3">
    <source>
        <dbReference type="Proteomes" id="UP000722791"/>
    </source>
</evidence>
<gene>
    <name evidence="2" type="ORF">Vretimale_4812</name>
</gene>
<keyword evidence="1" id="KW-0812">Transmembrane</keyword>
<reference evidence="2" key="1">
    <citation type="journal article" date="2021" name="Proc. Natl. Acad. Sci. U.S.A.">
        <title>Three genomes in the algal genus Volvox reveal the fate of a haploid sex-determining region after a transition to homothallism.</title>
        <authorList>
            <person name="Yamamoto K."/>
            <person name="Hamaji T."/>
            <person name="Kawai-Toyooka H."/>
            <person name="Matsuzaki R."/>
            <person name="Takahashi F."/>
            <person name="Nishimura Y."/>
            <person name="Kawachi M."/>
            <person name="Noguchi H."/>
            <person name="Minakuchi Y."/>
            <person name="Umen J.G."/>
            <person name="Toyoda A."/>
            <person name="Nozaki H."/>
        </authorList>
    </citation>
    <scope>NUCLEOTIDE SEQUENCE</scope>
    <source>
        <strain evidence="2">NIES-3785</strain>
    </source>
</reference>
<name>A0A8J4G540_9CHLO</name>